<dbReference type="PROSITE" id="PS51257">
    <property type="entry name" value="PROKAR_LIPOPROTEIN"/>
    <property type="match status" value="1"/>
</dbReference>
<evidence type="ECO:0000313" key="2">
    <source>
        <dbReference type="EMBL" id="MBC2601147.1"/>
    </source>
</evidence>
<accession>A0A7X1E513</accession>
<reference evidence="2 3" key="1">
    <citation type="submission" date="2020-07" db="EMBL/GenBank/DDBJ databases">
        <authorList>
            <person name="Feng X."/>
        </authorList>
    </citation>
    <scope>NUCLEOTIDE SEQUENCE [LARGE SCALE GENOMIC DNA]</scope>
    <source>
        <strain evidence="2 3">JCM14086</strain>
    </source>
</reference>
<sequence length="213" mass="24186">MNFKNSLSFGLLLLTLVGCRSTYYSTMEKFGIEKRDIMVDRVEDARDAQEESKETFSDALEAFTSVTGYDGGNLEKVYNRLNDAFQESEASAEEVSERIASIEQVANDLFDEWDDELSEYSSTELRRESKKTLKATERSYEEMIAKMRAAEESMYPVLDLFRDQVLYLKHNLNARAIASLDQEVTAIQGRVADLIAEMEASIAEANDFIASMQ</sequence>
<name>A0A7X1E513_9BACT</name>
<evidence type="ECO:0000256" key="1">
    <source>
        <dbReference type="SAM" id="Coils"/>
    </source>
</evidence>
<dbReference type="RefSeq" id="WP_185691872.1">
    <property type="nucleotide sequence ID" value="NZ_JACHVA010000046.1"/>
</dbReference>
<feature type="coiled-coil region" evidence="1">
    <location>
        <begin position="78"/>
        <end position="153"/>
    </location>
</feature>
<dbReference type="Proteomes" id="UP000525652">
    <property type="component" value="Unassembled WGS sequence"/>
</dbReference>
<dbReference type="InterPro" id="IPR021342">
    <property type="entry name" value="DUF2959"/>
</dbReference>
<dbReference type="EMBL" id="JACHVA010000046">
    <property type="protein sequence ID" value="MBC2601147.1"/>
    <property type="molecule type" value="Genomic_DNA"/>
</dbReference>
<dbReference type="AlphaFoldDB" id="A0A7X1E513"/>
<keyword evidence="1" id="KW-0175">Coiled coil</keyword>
<organism evidence="2 3">
    <name type="scientific">Puniceicoccus vermicola</name>
    <dbReference type="NCBI Taxonomy" id="388746"/>
    <lineage>
        <taxon>Bacteria</taxon>
        <taxon>Pseudomonadati</taxon>
        <taxon>Verrucomicrobiota</taxon>
        <taxon>Opitutia</taxon>
        <taxon>Puniceicoccales</taxon>
        <taxon>Puniceicoccaceae</taxon>
        <taxon>Puniceicoccus</taxon>
    </lineage>
</organism>
<protein>
    <submittedName>
        <fullName evidence="2">DUF2959 domain-containing protein</fullName>
    </submittedName>
</protein>
<proteinExistence type="predicted"/>
<comment type="caution">
    <text evidence="2">The sequence shown here is derived from an EMBL/GenBank/DDBJ whole genome shotgun (WGS) entry which is preliminary data.</text>
</comment>
<keyword evidence="3" id="KW-1185">Reference proteome</keyword>
<evidence type="ECO:0000313" key="3">
    <source>
        <dbReference type="Proteomes" id="UP000525652"/>
    </source>
</evidence>
<dbReference type="Pfam" id="PF11172">
    <property type="entry name" value="DUF2959"/>
    <property type="match status" value="1"/>
</dbReference>
<gene>
    <name evidence="2" type="ORF">H5P30_05055</name>
</gene>